<keyword evidence="4" id="KW-1185">Reference proteome</keyword>
<reference evidence="4" key="1">
    <citation type="submission" date="2010-05" db="EMBL/GenBank/DDBJ databases">
        <title>The genome sequence of Magnaporthe poae strain ATCC 64411.</title>
        <authorList>
            <person name="Ma L.-J."/>
            <person name="Dead R."/>
            <person name="Young S."/>
            <person name="Zeng Q."/>
            <person name="Koehrsen M."/>
            <person name="Alvarado L."/>
            <person name="Berlin A."/>
            <person name="Chapman S.B."/>
            <person name="Chen Z."/>
            <person name="Freedman E."/>
            <person name="Gellesch M."/>
            <person name="Goldberg J."/>
            <person name="Griggs A."/>
            <person name="Gujja S."/>
            <person name="Heilman E.R."/>
            <person name="Heiman D."/>
            <person name="Hepburn T."/>
            <person name="Howarth C."/>
            <person name="Jen D."/>
            <person name="Larson L."/>
            <person name="Mehta T."/>
            <person name="Neiman D."/>
            <person name="Pearson M."/>
            <person name="Roberts A."/>
            <person name="Saif S."/>
            <person name="Shea T."/>
            <person name="Shenoy N."/>
            <person name="Sisk P."/>
            <person name="Stolte C."/>
            <person name="Sykes S."/>
            <person name="Walk T."/>
            <person name="White J."/>
            <person name="Yandava C."/>
            <person name="Haas B."/>
            <person name="Nusbaum C."/>
            <person name="Birren B."/>
        </authorList>
    </citation>
    <scope>NUCLEOTIDE SEQUENCE [LARGE SCALE GENOMIC DNA]</scope>
    <source>
        <strain evidence="4">ATCC 64411 / 73-15</strain>
    </source>
</reference>
<dbReference type="OrthoDB" id="5371510at2759"/>
<name>A0A0C4DZ01_MAGP6</name>
<dbReference type="AlphaFoldDB" id="A0A0C4DZ01"/>
<feature type="region of interest" description="Disordered" evidence="1">
    <location>
        <begin position="1"/>
        <end position="21"/>
    </location>
</feature>
<reference evidence="2" key="3">
    <citation type="submission" date="2011-03" db="EMBL/GenBank/DDBJ databases">
        <title>Annotation of Magnaporthe poae ATCC 64411.</title>
        <authorList>
            <person name="Ma L.-J."/>
            <person name="Dead R."/>
            <person name="Young S.K."/>
            <person name="Zeng Q."/>
            <person name="Gargeya S."/>
            <person name="Fitzgerald M."/>
            <person name="Haas B."/>
            <person name="Abouelleil A."/>
            <person name="Alvarado L."/>
            <person name="Arachchi H.M."/>
            <person name="Berlin A."/>
            <person name="Brown A."/>
            <person name="Chapman S.B."/>
            <person name="Chen Z."/>
            <person name="Dunbar C."/>
            <person name="Freedman E."/>
            <person name="Gearin G."/>
            <person name="Gellesch M."/>
            <person name="Goldberg J."/>
            <person name="Griggs A."/>
            <person name="Gujja S."/>
            <person name="Heiman D."/>
            <person name="Howarth C."/>
            <person name="Larson L."/>
            <person name="Lui A."/>
            <person name="MacDonald P.J.P."/>
            <person name="Mehta T."/>
            <person name="Montmayeur A."/>
            <person name="Murphy C."/>
            <person name="Neiman D."/>
            <person name="Pearson M."/>
            <person name="Priest M."/>
            <person name="Roberts A."/>
            <person name="Saif S."/>
            <person name="Shea T."/>
            <person name="Shenoy N."/>
            <person name="Sisk P."/>
            <person name="Stolte C."/>
            <person name="Sykes S."/>
            <person name="Yandava C."/>
            <person name="Wortman J."/>
            <person name="Nusbaum C."/>
            <person name="Birren B."/>
        </authorList>
    </citation>
    <scope>NUCLEOTIDE SEQUENCE</scope>
    <source>
        <strain evidence="2">ATCC 64411</strain>
    </source>
</reference>
<evidence type="ECO:0000313" key="4">
    <source>
        <dbReference type="Proteomes" id="UP000011715"/>
    </source>
</evidence>
<feature type="compositionally biased region" description="Polar residues" evidence="1">
    <location>
        <begin position="792"/>
        <end position="817"/>
    </location>
</feature>
<dbReference type="VEuPathDB" id="FungiDB:MAPG_05288"/>
<organism evidence="3 4">
    <name type="scientific">Magnaporthiopsis poae (strain ATCC 64411 / 73-15)</name>
    <name type="common">Kentucky bluegrass fungus</name>
    <name type="synonym">Magnaporthe poae</name>
    <dbReference type="NCBI Taxonomy" id="644358"/>
    <lineage>
        <taxon>Eukaryota</taxon>
        <taxon>Fungi</taxon>
        <taxon>Dikarya</taxon>
        <taxon>Ascomycota</taxon>
        <taxon>Pezizomycotina</taxon>
        <taxon>Sordariomycetes</taxon>
        <taxon>Sordariomycetidae</taxon>
        <taxon>Magnaporthales</taxon>
        <taxon>Magnaporthaceae</taxon>
        <taxon>Magnaporthiopsis</taxon>
    </lineage>
</organism>
<reference evidence="3" key="5">
    <citation type="submission" date="2015-06" db="UniProtKB">
        <authorList>
            <consortium name="EnsemblFungi"/>
        </authorList>
    </citation>
    <scope>IDENTIFICATION</scope>
    <source>
        <strain evidence="3">ATCC 64411</strain>
    </source>
</reference>
<proteinExistence type="predicted"/>
<dbReference type="Proteomes" id="UP000011715">
    <property type="component" value="Unassembled WGS sequence"/>
</dbReference>
<protein>
    <submittedName>
        <fullName evidence="2 3">Uncharacterized protein</fullName>
    </submittedName>
</protein>
<reference evidence="2" key="2">
    <citation type="submission" date="2010-05" db="EMBL/GenBank/DDBJ databases">
        <title>The Genome Sequence of Magnaporthe poae strain ATCC 64411.</title>
        <authorList>
            <consortium name="The Broad Institute Genome Sequencing Platform"/>
            <consortium name="Broad Institute Genome Sequencing Center for Infectious Disease"/>
            <person name="Ma L.-J."/>
            <person name="Dead R."/>
            <person name="Young S."/>
            <person name="Zeng Q."/>
            <person name="Koehrsen M."/>
            <person name="Alvarado L."/>
            <person name="Berlin A."/>
            <person name="Chapman S.B."/>
            <person name="Chen Z."/>
            <person name="Freedman E."/>
            <person name="Gellesch M."/>
            <person name="Goldberg J."/>
            <person name="Griggs A."/>
            <person name="Gujja S."/>
            <person name="Heilman E.R."/>
            <person name="Heiman D."/>
            <person name="Hepburn T."/>
            <person name="Howarth C."/>
            <person name="Jen D."/>
            <person name="Larson L."/>
            <person name="Mehta T."/>
            <person name="Neiman D."/>
            <person name="Pearson M."/>
            <person name="Roberts A."/>
            <person name="Saif S."/>
            <person name="Shea T."/>
            <person name="Shenoy N."/>
            <person name="Sisk P."/>
            <person name="Stolte C."/>
            <person name="Sykes S."/>
            <person name="Walk T."/>
            <person name="White J."/>
            <person name="Yandava C."/>
            <person name="Haas B."/>
            <person name="Nusbaum C."/>
            <person name="Birren B."/>
        </authorList>
    </citation>
    <scope>NUCLEOTIDE SEQUENCE</scope>
    <source>
        <strain evidence="2">ATCC 64411</strain>
    </source>
</reference>
<accession>A0A0C4DZ01</accession>
<evidence type="ECO:0000256" key="1">
    <source>
        <dbReference type="SAM" id="MobiDB-lite"/>
    </source>
</evidence>
<feature type="region of interest" description="Disordered" evidence="1">
    <location>
        <begin position="649"/>
        <end position="681"/>
    </location>
</feature>
<dbReference type="EMBL" id="ADBL01001251">
    <property type="status" value="NOT_ANNOTATED_CDS"/>
    <property type="molecule type" value="Genomic_DNA"/>
</dbReference>
<reference evidence="3" key="4">
    <citation type="journal article" date="2015" name="G3 (Bethesda)">
        <title>Genome sequences of three phytopathogenic species of the Magnaporthaceae family of fungi.</title>
        <authorList>
            <person name="Okagaki L.H."/>
            <person name="Nunes C.C."/>
            <person name="Sailsbery J."/>
            <person name="Clay B."/>
            <person name="Brown D."/>
            <person name="John T."/>
            <person name="Oh Y."/>
            <person name="Young N."/>
            <person name="Fitzgerald M."/>
            <person name="Haas B.J."/>
            <person name="Zeng Q."/>
            <person name="Young S."/>
            <person name="Adiconis X."/>
            <person name="Fan L."/>
            <person name="Levin J.Z."/>
            <person name="Mitchell T.K."/>
            <person name="Okubara P.A."/>
            <person name="Farman M.L."/>
            <person name="Kohn L.M."/>
            <person name="Birren B."/>
            <person name="Ma L.-J."/>
            <person name="Dean R.A."/>
        </authorList>
    </citation>
    <scope>NUCLEOTIDE SEQUENCE</scope>
    <source>
        <strain evidence="3">ATCC 64411 / 73-15</strain>
    </source>
</reference>
<sequence length="817" mass="90406">MSDAGPSPVGPAGSQSPLMSPNTRIDMAVNFMLPKGNQRRDDSNFMAIHAMDVKYVQTAISDMHEGDVLILLDIPLHKPNRTCSGGKYPFSYRLRFPSSTLRNCGFDLFPRLLDDSKYQARIRARLMAKEPIPDGIKYILDIGPSSDEDLHSSHLETLTLSRGVMRWYRTASVPPQTDKALVLGHDDSCECALRHHSPRISAPDVSWEPQELRRCLWDDDPDSGSPFRDPMEDYCEIRHTANVVRLLRRILGAAGRPGGGELILDSAPRVFTIAGLAKLFELNYSDQSTWLRNDIRTWFLTRKNSAIIEILAEDAIIVGYSVKIPEVTRAAYRILASEHALQIESSSSRRRGGHLSSVFGRPLRDINNDAIQTAIEHGGRALADRVLGTVARLLSDQVFDWLDLDEWRKFKLLEAKATRSVGAGPEVEEKTHGIRAILDACGALKEALLGFVRERVQDARCLDEEPTSATDSYTDNMRHFTPLSQRTGIPDVWGRPGSGRPWGFRFVWEALNDNQKALTSVFWKRLGRRWAAVPYARSVKHFEFVKLARNLNDALNDSGFGIRDYVPEYFDITRLFRQLETEVNGRICAHMWIAGSDDKYEPSQLHFDLSSHMLLGLNDDEMRFLPLWADGLNDDSGGVYDFDEVPPPMSGLGPSGPGPSFHTGQTVGTETTNSTVSDLGLGDMDIQSYTTETQTFQAHRGPSSVAAPSTGGPGASEDLDFEDARDAVPADHQPIISQAISQTPPHVVQAVNQTPRTSGPSPLTGANLHSLDDGDMQYIFGFSDEEEGLDSGTATPTGSATNTMEADSSSDSDWTMT</sequence>
<feature type="compositionally biased region" description="Polar residues" evidence="1">
    <location>
        <begin position="662"/>
        <end position="677"/>
    </location>
</feature>
<dbReference type="OMA" id="TELSCPM"/>
<feature type="region of interest" description="Disordered" evidence="1">
    <location>
        <begin position="783"/>
        <end position="817"/>
    </location>
</feature>
<feature type="compositionally biased region" description="Polar residues" evidence="1">
    <location>
        <begin position="751"/>
        <end position="761"/>
    </location>
</feature>
<dbReference type="EMBL" id="GL876969">
    <property type="protein sequence ID" value="KLU86272.1"/>
    <property type="molecule type" value="Genomic_DNA"/>
</dbReference>
<evidence type="ECO:0000313" key="2">
    <source>
        <dbReference type="EMBL" id="KLU86272.1"/>
    </source>
</evidence>
<feature type="region of interest" description="Disordered" evidence="1">
    <location>
        <begin position="751"/>
        <end position="770"/>
    </location>
</feature>
<gene>
    <name evidence="2" type="ORF">MAPG_05288</name>
</gene>
<evidence type="ECO:0000313" key="3">
    <source>
        <dbReference type="EnsemblFungi" id="MAPG_05288T0"/>
    </source>
</evidence>
<dbReference type="EnsemblFungi" id="MAPG_05288T0">
    <property type="protein sequence ID" value="MAPG_05288T0"/>
    <property type="gene ID" value="MAPG_05288"/>
</dbReference>
<dbReference type="eggNOG" id="ENOG502S984">
    <property type="taxonomic scope" value="Eukaryota"/>
</dbReference>
<feature type="region of interest" description="Disordered" evidence="1">
    <location>
        <begin position="693"/>
        <end position="719"/>
    </location>
</feature>